<proteinExistence type="predicted"/>
<evidence type="ECO:0000259" key="1">
    <source>
        <dbReference type="Pfam" id="PF12728"/>
    </source>
</evidence>
<dbReference type="AlphaFoldDB" id="A0A0F9D1S2"/>
<dbReference type="Pfam" id="PF12728">
    <property type="entry name" value="HTH_17"/>
    <property type="match status" value="1"/>
</dbReference>
<gene>
    <name evidence="2" type="ORF">LCGC14_2253050</name>
</gene>
<protein>
    <recommendedName>
        <fullName evidence="1">Helix-turn-helix domain-containing protein</fullName>
    </recommendedName>
</protein>
<organism evidence="2">
    <name type="scientific">marine sediment metagenome</name>
    <dbReference type="NCBI Taxonomy" id="412755"/>
    <lineage>
        <taxon>unclassified sequences</taxon>
        <taxon>metagenomes</taxon>
        <taxon>ecological metagenomes</taxon>
    </lineage>
</organism>
<dbReference type="SUPFAM" id="SSF46955">
    <property type="entry name" value="Putative DNA-binding domain"/>
    <property type="match status" value="1"/>
</dbReference>
<sequence length="89" mass="10415">MRKPNPDYYDPVKVAKKRAKRVMAGWVEVPEAAEMLGVSVRRVRDFLLSGRLPAMRLAHVWLIKKEEIIKFAQIPRIPGKPVPDRRKRR</sequence>
<evidence type="ECO:0000313" key="2">
    <source>
        <dbReference type="EMBL" id="KKL55673.1"/>
    </source>
</evidence>
<accession>A0A0F9D1S2</accession>
<comment type="caution">
    <text evidence="2">The sequence shown here is derived from an EMBL/GenBank/DDBJ whole genome shotgun (WGS) entry which is preliminary data.</text>
</comment>
<feature type="domain" description="Helix-turn-helix" evidence="1">
    <location>
        <begin position="27"/>
        <end position="73"/>
    </location>
</feature>
<dbReference type="InterPro" id="IPR041657">
    <property type="entry name" value="HTH_17"/>
</dbReference>
<dbReference type="InterPro" id="IPR009061">
    <property type="entry name" value="DNA-bd_dom_put_sf"/>
</dbReference>
<name>A0A0F9D1S2_9ZZZZ</name>
<dbReference type="EMBL" id="LAZR01030756">
    <property type="protein sequence ID" value="KKL55673.1"/>
    <property type="molecule type" value="Genomic_DNA"/>
</dbReference>
<reference evidence="2" key="1">
    <citation type="journal article" date="2015" name="Nature">
        <title>Complex archaea that bridge the gap between prokaryotes and eukaryotes.</title>
        <authorList>
            <person name="Spang A."/>
            <person name="Saw J.H."/>
            <person name="Jorgensen S.L."/>
            <person name="Zaremba-Niedzwiedzka K."/>
            <person name="Martijn J."/>
            <person name="Lind A.E."/>
            <person name="van Eijk R."/>
            <person name="Schleper C."/>
            <person name="Guy L."/>
            <person name="Ettema T.J."/>
        </authorList>
    </citation>
    <scope>NUCLEOTIDE SEQUENCE</scope>
</reference>